<dbReference type="Gene3D" id="2.70.40.10">
    <property type="match status" value="1"/>
</dbReference>
<dbReference type="NCBIfam" id="TIGR02274">
    <property type="entry name" value="dCTP_deam"/>
    <property type="match status" value="1"/>
</dbReference>
<dbReference type="EMBL" id="JACIIK010000008">
    <property type="protein sequence ID" value="MBB6203726.1"/>
    <property type="molecule type" value="Genomic_DNA"/>
</dbReference>
<dbReference type="RefSeq" id="WP_183799095.1">
    <property type="nucleotide sequence ID" value="NZ_JACIII010000008.1"/>
</dbReference>
<evidence type="ECO:0000313" key="3">
    <source>
        <dbReference type="EMBL" id="MBB6203726.1"/>
    </source>
</evidence>
<keyword evidence="2" id="KW-0546">Nucleotide metabolism</keyword>
<gene>
    <name evidence="3" type="ORF">GGD69_004613</name>
</gene>
<evidence type="ECO:0000313" key="4">
    <source>
        <dbReference type="Proteomes" id="UP000518681"/>
    </source>
</evidence>
<keyword evidence="1 3" id="KW-0378">Hydrolase</keyword>
<dbReference type="PANTHER" id="PTHR42680">
    <property type="entry name" value="DCTP DEAMINASE"/>
    <property type="match status" value="1"/>
</dbReference>
<dbReference type="EC" id="3.5.4.13" evidence="3"/>
<sequence length="201" mass="22040">MSILGRAKLHEALSHKDINQRLIISPLLQESQIGPGSVDIRLGNEFIVTQKGNLASLDPGASEMGLGEKRRFEHKRYVERAEPFVLHPRELVLAATLEYFRLPSNLAGYVTSRSAWGRAGLVIATAVAVHPGFTGTVTLELVNLGEVPLILYPGLSVAQFVFFDCSGGEEYTGRFSGQISPQSSTPKAIEKKDLSFWCKRS</sequence>
<dbReference type="SUPFAM" id="SSF51283">
    <property type="entry name" value="dUTPase-like"/>
    <property type="match status" value="1"/>
</dbReference>
<dbReference type="InterPro" id="IPR036157">
    <property type="entry name" value="dUTPase-like_sf"/>
</dbReference>
<organism evidence="3 4">
    <name type="scientific">Paraburkholderia fungorum</name>
    <dbReference type="NCBI Taxonomy" id="134537"/>
    <lineage>
        <taxon>Bacteria</taxon>
        <taxon>Pseudomonadati</taxon>
        <taxon>Pseudomonadota</taxon>
        <taxon>Betaproteobacteria</taxon>
        <taxon>Burkholderiales</taxon>
        <taxon>Burkholderiaceae</taxon>
        <taxon>Paraburkholderia</taxon>
    </lineage>
</organism>
<dbReference type="Proteomes" id="UP000518681">
    <property type="component" value="Unassembled WGS sequence"/>
</dbReference>
<name>A0AAW3UZN8_9BURK</name>
<protein>
    <submittedName>
        <fullName evidence="3">dCTP deaminase</fullName>
        <ecNumber evidence="3">3.5.4.13</ecNumber>
    </submittedName>
</protein>
<evidence type="ECO:0000256" key="1">
    <source>
        <dbReference type="ARBA" id="ARBA00022801"/>
    </source>
</evidence>
<dbReference type="CDD" id="cd07557">
    <property type="entry name" value="trimeric_dUTPase"/>
    <property type="match status" value="1"/>
</dbReference>
<dbReference type="GO" id="GO:0008829">
    <property type="term" value="F:dCTP deaminase activity"/>
    <property type="evidence" value="ECO:0007669"/>
    <property type="project" value="UniProtKB-EC"/>
</dbReference>
<dbReference type="Pfam" id="PF22769">
    <property type="entry name" value="DCD"/>
    <property type="match status" value="1"/>
</dbReference>
<dbReference type="InterPro" id="IPR033704">
    <property type="entry name" value="dUTPase_trimeric"/>
</dbReference>
<dbReference type="GO" id="GO:0006229">
    <property type="term" value="P:dUTP biosynthetic process"/>
    <property type="evidence" value="ECO:0007669"/>
    <property type="project" value="InterPro"/>
</dbReference>
<comment type="caution">
    <text evidence="3">The sequence shown here is derived from an EMBL/GenBank/DDBJ whole genome shotgun (WGS) entry which is preliminary data.</text>
</comment>
<evidence type="ECO:0000256" key="2">
    <source>
        <dbReference type="ARBA" id="ARBA00023080"/>
    </source>
</evidence>
<accession>A0AAW3UZN8</accession>
<dbReference type="PANTHER" id="PTHR42680:SF3">
    <property type="entry name" value="DCTP DEAMINASE"/>
    <property type="match status" value="1"/>
</dbReference>
<proteinExistence type="predicted"/>
<dbReference type="AlphaFoldDB" id="A0AAW3UZN8"/>
<reference evidence="3 4" key="1">
    <citation type="submission" date="2020-08" db="EMBL/GenBank/DDBJ databases">
        <title>Genomic Encyclopedia of Type Strains, Phase IV (KMG-V): Genome sequencing to study the core and pangenomes of soil and plant-associated prokaryotes.</title>
        <authorList>
            <person name="Whitman W."/>
        </authorList>
    </citation>
    <scope>NUCLEOTIDE SEQUENCE [LARGE SCALE GENOMIC DNA]</scope>
    <source>
        <strain evidence="3 4">SEMIA 4013</strain>
    </source>
</reference>
<dbReference type="InterPro" id="IPR011962">
    <property type="entry name" value="dCTP_deaminase"/>
</dbReference>